<reference evidence="3" key="1">
    <citation type="submission" date="2017-06" db="EMBL/GenBank/DDBJ databases">
        <authorList>
            <person name="Varghese N."/>
            <person name="Submissions S."/>
        </authorList>
    </citation>
    <scope>NUCLEOTIDE SEQUENCE [LARGE SCALE GENOMIC DNA]</scope>
    <source>
        <strain evidence="3">JAD2</strain>
    </source>
</reference>
<dbReference type="Proteomes" id="UP000197025">
    <property type="component" value="Unassembled WGS sequence"/>
</dbReference>
<protein>
    <submittedName>
        <fullName evidence="2">Vancomycin resistance protein YoaR, contains peptidoglycan-binding and VanW domains</fullName>
    </submittedName>
</protein>
<proteinExistence type="predicted"/>
<keyword evidence="3" id="KW-1185">Reference proteome</keyword>
<dbReference type="Pfam" id="PF12229">
    <property type="entry name" value="PG_binding_4"/>
    <property type="match status" value="2"/>
</dbReference>
<dbReference type="OrthoDB" id="9797191at2"/>
<dbReference type="RefSeq" id="WP_088571883.1">
    <property type="nucleotide sequence ID" value="NZ_FYEK01000044.1"/>
</dbReference>
<dbReference type="AlphaFoldDB" id="A0A212RDQ6"/>
<evidence type="ECO:0000313" key="2">
    <source>
        <dbReference type="EMBL" id="SNB70430.1"/>
    </source>
</evidence>
<evidence type="ECO:0000259" key="1">
    <source>
        <dbReference type="Pfam" id="PF12229"/>
    </source>
</evidence>
<dbReference type="InterPro" id="IPR007391">
    <property type="entry name" value="Vancomycin_resist_VanW"/>
</dbReference>
<dbReference type="EMBL" id="FYEK01000044">
    <property type="protein sequence ID" value="SNB70430.1"/>
    <property type="molecule type" value="Genomic_DNA"/>
</dbReference>
<sequence length="605" mass="66626">MAEQAASVRTPRAFPIFPAAVLLLILGLGLVTAGALEWIYAGRIWPGVFIGAVPVGGLTEAEAQARWQATLPDPQRPFLTLQGPGLQRTLSLTDLGASVDIPGTLEEAMRAGRGRGWLDVWDRLWIWWAGYGVAPRVVVELERLEAQIEALAAAIDRPPQDAALEIREGEVRVLPARAGIRLDRTATRARLLEALSALQPVTLALPVETVPPSLTEVEPARTQLAQWLEGPIRLFVPTDTFTVTLPLSATGPWELSPAELGRMIALERVEAPTPHLEARLEEERLQEWLSPIVQTLQVDPVDARFVFDEGSRRLIPIAPSRWGYRVDIPTTIARIRESLRGPTREVPIALTLIPPRYPETITAEELGITGRIAEAVTNFKGSPPPRVRNITLGAARMHGVIVPPGEVFSFNAHLGDVSVDAGFEEALIIYNGRTIRGVGGGLCQVSTTLFRAAFFGGFPIVERWPHAYRVGWYERTFGPGLDAAIFSPYADFKFRNDRETPILITAKVDPEAGTLTFTIYGADDGRRVIIEGPFVSNIVPHGPDIYEVDPTLPKGRVVQVDWAVDGADVLVKRRVERNGQILYEDRVFTRYQPWRAVFKVGTGEP</sequence>
<dbReference type="InterPro" id="IPR022029">
    <property type="entry name" value="YoaR-like_PG-bd"/>
</dbReference>
<dbReference type="PANTHER" id="PTHR35788">
    <property type="entry name" value="EXPORTED PROTEIN-RELATED"/>
    <property type="match status" value="1"/>
</dbReference>
<accession>A0A212RDQ6</accession>
<dbReference type="InterPro" id="IPR052913">
    <property type="entry name" value="Glycopeptide_resist_protein"/>
</dbReference>
<dbReference type="InParanoid" id="A0A212RDQ6"/>
<evidence type="ECO:0000313" key="3">
    <source>
        <dbReference type="Proteomes" id="UP000197025"/>
    </source>
</evidence>
<dbReference type="Pfam" id="PF04294">
    <property type="entry name" value="VanW"/>
    <property type="match status" value="1"/>
</dbReference>
<feature type="domain" description="YoaR-like putative peptidoglycan binding" evidence="1">
    <location>
        <begin position="89"/>
        <end position="200"/>
    </location>
</feature>
<gene>
    <name evidence="2" type="ORF">SAMN02746019_00012300</name>
</gene>
<dbReference type="PANTHER" id="PTHR35788:SF1">
    <property type="entry name" value="EXPORTED PROTEIN"/>
    <property type="match status" value="1"/>
</dbReference>
<name>A0A212RDQ6_9CHLR</name>
<organism evidence="2 3">
    <name type="scientific">Thermoflexus hugenholtzii JAD2</name>
    <dbReference type="NCBI Taxonomy" id="877466"/>
    <lineage>
        <taxon>Bacteria</taxon>
        <taxon>Bacillati</taxon>
        <taxon>Chloroflexota</taxon>
        <taxon>Thermoflexia</taxon>
        <taxon>Thermoflexales</taxon>
        <taxon>Thermoflexaceae</taxon>
        <taxon>Thermoflexus</taxon>
    </lineage>
</organism>
<feature type="domain" description="YoaR-like putative peptidoglycan binding" evidence="1">
    <location>
        <begin position="274"/>
        <end position="341"/>
    </location>
</feature>